<feature type="domain" description="Kinesin motor" evidence="3">
    <location>
        <begin position="1"/>
        <end position="60"/>
    </location>
</feature>
<evidence type="ECO:0000256" key="2">
    <source>
        <dbReference type="PROSITE-ProRule" id="PRU00283"/>
    </source>
</evidence>
<evidence type="ECO:0000313" key="5">
    <source>
        <dbReference type="Proteomes" id="UP000822688"/>
    </source>
</evidence>
<dbReference type="EMBL" id="CM026426">
    <property type="protein sequence ID" value="KAG0573700.1"/>
    <property type="molecule type" value="Genomic_DNA"/>
</dbReference>
<reference evidence="4" key="1">
    <citation type="submission" date="2020-06" db="EMBL/GenBank/DDBJ databases">
        <title>WGS assembly of Ceratodon purpureus strain R40.</title>
        <authorList>
            <person name="Carey S.B."/>
            <person name="Jenkins J."/>
            <person name="Shu S."/>
            <person name="Lovell J.T."/>
            <person name="Sreedasyam A."/>
            <person name="Maumus F."/>
            <person name="Tiley G.P."/>
            <person name="Fernandez-Pozo N."/>
            <person name="Barry K."/>
            <person name="Chen C."/>
            <person name="Wang M."/>
            <person name="Lipzen A."/>
            <person name="Daum C."/>
            <person name="Saski C.A."/>
            <person name="Payton A.C."/>
            <person name="Mcbreen J.C."/>
            <person name="Conrad R.E."/>
            <person name="Kollar L.M."/>
            <person name="Olsson S."/>
            <person name="Huttunen S."/>
            <person name="Landis J.B."/>
            <person name="Wickett N.J."/>
            <person name="Johnson M.G."/>
            <person name="Rensing S.A."/>
            <person name="Grimwood J."/>
            <person name="Schmutz J."/>
            <person name="Mcdaniel S.F."/>
        </authorList>
    </citation>
    <scope>NUCLEOTIDE SEQUENCE</scope>
    <source>
        <strain evidence="4">R40</strain>
    </source>
</reference>
<evidence type="ECO:0000259" key="3">
    <source>
        <dbReference type="PROSITE" id="PS50067"/>
    </source>
</evidence>
<dbReference type="SUPFAM" id="SSF52540">
    <property type="entry name" value="P-loop containing nucleoside triphosphate hydrolases"/>
    <property type="match status" value="1"/>
</dbReference>
<protein>
    <recommendedName>
        <fullName evidence="3">Kinesin motor domain-containing protein</fullName>
    </recommendedName>
</protein>
<dbReference type="InterPro" id="IPR036961">
    <property type="entry name" value="Kinesin_motor_dom_sf"/>
</dbReference>
<comment type="caution">
    <text evidence="2">Lacks conserved residue(s) required for the propagation of feature annotation.</text>
</comment>
<dbReference type="InterPro" id="IPR027417">
    <property type="entry name" value="P-loop_NTPase"/>
</dbReference>
<evidence type="ECO:0000256" key="1">
    <source>
        <dbReference type="ARBA" id="ARBA00023175"/>
    </source>
</evidence>
<name>A0A8T0HRT2_CERPU</name>
<dbReference type="GO" id="GO:0007018">
    <property type="term" value="P:microtubule-based movement"/>
    <property type="evidence" value="ECO:0007669"/>
    <property type="project" value="InterPro"/>
</dbReference>
<keyword evidence="1" id="KW-0505">Motor protein</keyword>
<accession>A0A8T0HRT2</accession>
<dbReference type="GO" id="GO:0003777">
    <property type="term" value="F:microtubule motor activity"/>
    <property type="evidence" value="ECO:0007669"/>
    <property type="project" value="InterPro"/>
</dbReference>
<dbReference type="Proteomes" id="UP000822688">
    <property type="component" value="Chromosome V"/>
</dbReference>
<dbReference type="PANTHER" id="PTHR47968">
    <property type="entry name" value="CENTROMERE PROTEIN E"/>
    <property type="match status" value="1"/>
</dbReference>
<dbReference type="Gene3D" id="3.40.850.10">
    <property type="entry name" value="Kinesin motor domain"/>
    <property type="match status" value="1"/>
</dbReference>
<dbReference type="InterPro" id="IPR001752">
    <property type="entry name" value="Kinesin_motor_dom"/>
</dbReference>
<dbReference type="PROSITE" id="PS50067">
    <property type="entry name" value="KINESIN_MOTOR_2"/>
    <property type="match status" value="1"/>
</dbReference>
<dbReference type="GO" id="GO:0005524">
    <property type="term" value="F:ATP binding"/>
    <property type="evidence" value="ECO:0007669"/>
    <property type="project" value="InterPro"/>
</dbReference>
<comment type="similarity">
    <text evidence="2">Belongs to the TRAFAC class myosin-kinesin ATPase superfamily. Kinesin family.</text>
</comment>
<comment type="caution">
    <text evidence="4">The sequence shown here is derived from an EMBL/GenBank/DDBJ whole genome shotgun (WGS) entry which is preliminary data.</text>
</comment>
<organism evidence="4 5">
    <name type="scientific">Ceratodon purpureus</name>
    <name type="common">Fire moss</name>
    <name type="synonym">Dicranum purpureum</name>
    <dbReference type="NCBI Taxonomy" id="3225"/>
    <lineage>
        <taxon>Eukaryota</taxon>
        <taxon>Viridiplantae</taxon>
        <taxon>Streptophyta</taxon>
        <taxon>Embryophyta</taxon>
        <taxon>Bryophyta</taxon>
        <taxon>Bryophytina</taxon>
        <taxon>Bryopsida</taxon>
        <taxon>Dicranidae</taxon>
        <taxon>Pseudoditrichales</taxon>
        <taxon>Ditrichaceae</taxon>
        <taxon>Ceratodon</taxon>
    </lineage>
</organism>
<keyword evidence="5" id="KW-1185">Reference proteome</keyword>
<gene>
    <name evidence="4" type="ORF">KC19_VG202000</name>
</gene>
<dbReference type="InterPro" id="IPR027640">
    <property type="entry name" value="Kinesin-like_fam"/>
</dbReference>
<dbReference type="Pfam" id="PF00225">
    <property type="entry name" value="Kinesin"/>
    <property type="match status" value="1"/>
</dbReference>
<dbReference type="PANTHER" id="PTHR47968:SF67">
    <property type="entry name" value="KINESIN MOTOR DOMAIN-CONTAINING PROTEIN"/>
    <property type="match status" value="1"/>
</dbReference>
<evidence type="ECO:0000313" key="4">
    <source>
        <dbReference type="EMBL" id="KAG0573700.1"/>
    </source>
</evidence>
<sequence>MRKGKMLTHILYRNSMMTSVLRDSIGGNCRTVMIATVTIAQEQLPETISTCRFAQRVAMISNQVTLNEEIDPNLLIKRLKQQSRDTFLHIPSWA</sequence>
<proteinExistence type="inferred from homology"/>
<dbReference type="GO" id="GO:0008017">
    <property type="term" value="F:microtubule binding"/>
    <property type="evidence" value="ECO:0007669"/>
    <property type="project" value="InterPro"/>
</dbReference>
<dbReference type="AlphaFoldDB" id="A0A8T0HRT2"/>